<accession>A0A4Q7E7X7</accession>
<dbReference type="GO" id="GO:0005886">
    <property type="term" value="C:plasma membrane"/>
    <property type="evidence" value="ECO:0007669"/>
    <property type="project" value="UniProtKB-SubCell"/>
</dbReference>
<dbReference type="InterPro" id="IPR050250">
    <property type="entry name" value="Macrolide_Exporter_MacB"/>
</dbReference>
<evidence type="ECO:0008006" key="12">
    <source>
        <dbReference type="Google" id="ProtNLM"/>
    </source>
</evidence>
<dbReference type="InterPro" id="IPR003838">
    <property type="entry name" value="ABC3_permease_C"/>
</dbReference>
<dbReference type="RefSeq" id="WP_130245889.1">
    <property type="nucleotide sequence ID" value="NZ_PPUZ01000048.1"/>
</dbReference>
<feature type="domain" description="MacB-like periplasmic core" evidence="9">
    <location>
        <begin position="492"/>
        <end position="627"/>
    </location>
</feature>
<organism evidence="10 11">
    <name type="scientific">Pseudoalteromonas rubra</name>
    <dbReference type="NCBI Taxonomy" id="43658"/>
    <lineage>
        <taxon>Bacteria</taxon>
        <taxon>Pseudomonadati</taxon>
        <taxon>Pseudomonadota</taxon>
        <taxon>Gammaproteobacteria</taxon>
        <taxon>Alteromonadales</taxon>
        <taxon>Pseudoalteromonadaceae</taxon>
        <taxon>Pseudoalteromonas</taxon>
    </lineage>
</organism>
<dbReference type="AlphaFoldDB" id="A0A4Q7E7X7"/>
<evidence type="ECO:0000256" key="1">
    <source>
        <dbReference type="ARBA" id="ARBA00004651"/>
    </source>
</evidence>
<feature type="transmembrane region" description="Helical" evidence="7">
    <location>
        <begin position="681"/>
        <end position="706"/>
    </location>
</feature>
<dbReference type="GO" id="GO:0022857">
    <property type="term" value="F:transmembrane transporter activity"/>
    <property type="evidence" value="ECO:0007669"/>
    <property type="project" value="TreeGrafter"/>
</dbReference>
<sequence>MRNKRFYLTQAIHSLRLRLGFVGSVTVTLGVTLGTLLAVLTLSYYIVWQALPYPEQEQIIKLDYQRVDQNNEIQSTKYLYPAAVEMYKTSRQEQSVALMALSRYGQEVLVSQQNQPKVNTIYVTPEWFSIFGAKAVLGRFFSQDEGIDNFVPGAVISYATWKALFNGDSNVLEQSVMVNGKSHPIVGVLDKNFVEPEVYQIGRKNQVWLPWDFNNSDYQGYWGLADNEIVVMAKTHPQAMPNQVAMALSLNADELFQQSTTGMSNAQNFRVNLAAESIQQVISQNSYGTIILLLAGGFGLVAIAITNIANLMMARTVAQLKKLSIAAALGAKKKHLFYTLLAESSVLVCLSLLLAQLIAFSTLMLVKQYCAEWIPRTEELQLNWFSALMAVLLAVVLALVFAWLNSRLINYSELKSAIQSSGKGTGAQISKKSRNLLIGCQISVATLLVCISTALMIDSQKQLNKQLGIDTEQLMFMEFSIATLDWKGWGHYVPDVKRLQDNLMGFAEVQSMSFARSPLDDLHQFPVKDVQTNQDYFPFHRNVDQHYFDVTGQTVLLGRGFSKEDIEQSAPVVIVNQVFAKQLAASYEEAIGKKVTVEGSKPLEIVGIVQDLHLPNKHEVPARFYVPNNGSGMWALIKLAPNQHFDRAQMIAQLSQVNSQFVLTKYESVDESLFNANFNTLFTLVASAALALLTIVLASIGLFGILSYSTQIRRVEICTRMAIGAKQKTIIAMVIKDNLGVVSAGLVIGTIVCIAFFNLFGEDIFSATLIAYLPAIFMTTVAISVLVIIASYTPLKHFFKQPITLGLRGL</sequence>
<evidence type="ECO:0000259" key="9">
    <source>
        <dbReference type="Pfam" id="PF12704"/>
    </source>
</evidence>
<comment type="caution">
    <text evidence="10">The sequence shown here is derived from an EMBL/GenBank/DDBJ whole genome shotgun (WGS) entry which is preliminary data.</text>
</comment>
<evidence type="ECO:0000256" key="3">
    <source>
        <dbReference type="ARBA" id="ARBA00022692"/>
    </source>
</evidence>
<keyword evidence="4 7" id="KW-1133">Transmembrane helix</keyword>
<gene>
    <name evidence="10" type="ORF">C3B51_17510</name>
</gene>
<evidence type="ECO:0000256" key="5">
    <source>
        <dbReference type="ARBA" id="ARBA00023136"/>
    </source>
</evidence>
<feature type="transmembrane region" description="Helical" evidence="7">
    <location>
        <begin position="769"/>
        <end position="792"/>
    </location>
</feature>
<dbReference type="Pfam" id="PF02687">
    <property type="entry name" value="FtsX"/>
    <property type="match status" value="2"/>
</dbReference>
<keyword evidence="3 7" id="KW-0812">Transmembrane</keyword>
<reference evidence="10 11" key="1">
    <citation type="submission" date="2018-01" db="EMBL/GenBank/DDBJ databases">
        <title>Co-occurrence of chitin degradation, pigmentation and bioactivity in marine Pseudoalteromonas.</title>
        <authorList>
            <person name="Paulsen S."/>
            <person name="Gram L."/>
            <person name="Machado H."/>
        </authorList>
    </citation>
    <scope>NUCLEOTIDE SEQUENCE [LARGE SCALE GENOMIC DNA]</scope>
    <source>
        <strain evidence="10 11">S1946</strain>
    </source>
</reference>
<evidence type="ECO:0000256" key="6">
    <source>
        <dbReference type="ARBA" id="ARBA00038076"/>
    </source>
</evidence>
<feature type="transmembrane region" description="Helical" evidence="7">
    <location>
        <begin position="21"/>
        <end position="48"/>
    </location>
</feature>
<dbReference type="InterPro" id="IPR025857">
    <property type="entry name" value="MacB_PCD"/>
</dbReference>
<dbReference type="Proteomes" id="UP000292345">
    <property type="component" value="Unassembled WGS sequence"/>
</dbReference>
<dbReference type="PANTHER" id="PTHR30572">
    <property type="entry name" value="MEMBRANE COMPONENT OF TRANSPORTER-RELATED"/>
    <property type="match status" value="1"/>
</dbReference>
<evidence type="ECO:0000256" key="7">
    <source>
        <dbReference type="SAM" id="Phobius"/>
    </source>
</evidence>
<proteinExistence type="inferred from homology"/>
<feature type="transmembrane region" description="Helical" evidence="7">
    <location>
        <begin position="436"/>
        <end position="457"/>
    </location>
</feature>
<evidence type="ECO:0000313" key="10">
    <source>
        <dbReference type="EMBL" id="RZM76725.1"/>
    </source>
</evidence>
<evidence type="ECO:0000256" key="4">
    <source>
        <dbReference type="ARBA" id="ARBA00022989"/>
    </source>
</evidence>
<evidence type="ECO:0000259" key="8">
    <source>
        <dbReference type="Pfam" id="PF02687"/>
    </source>
</evidence>
<feature type="transmembrane region" description="Helical" evidence="7">
    <location>
        <begin position="384"/>
        <end position="404"/>
    </location>
</feature>
<keyword evidence="5 7" id="KW-0472">Membrane</keyword>
<feature type="transmembrane region" description="Helical" evidence="7">
    <location>
        <begin position="287"/>
        <end position="314"/>
    </location>
</feature>
<comment type="similarity">
    <text evidence="6">Belongs to the ABC-4 integral membrane protein family.</text>
</comment>
<comment type="subcellular location">
    <subcellularLocation>
        <location evidence="1">Cell membrane</location>
        <topology evidence="1">Multi-pass membrane protein</topology>
    </subcellularLocation>
</comment>
<feature type="domain" description="ABC3 transporter permease C-terminal" evidence="8">
    <location>
        <begin position="689"/>
        <end position="802"/>
    </location>
</feature>
<feature type="domain" description="ABC3 transporter permease C-terminal" evidence="8">
    <location>
        <begin position="298"/>
        <end position="409"/>
    </location>
</feature>
<dbReference type="Pfam" id="PF12704">
    <property type="entry name" value="MacB_PCD"/>
    <property type="match status" value="2"/>
</dbReference>
<protein>
    <recommendedName>
        <fullName evidence="12">Permease</fullName>
    </recommendedName>
</protein>
<feature type="domain" description="MacB-like periplasmic core" evidence="9">
    <location>
        <begin position="25"/>
        <end position="247"/>
    </location>
</feature>
<feature type="transmembrane region" description="Helical" evidence="7">
    <location>
        <begin position="335"/>
        <end position="364"/>
    </location>
</feature>
<name>A0A4Q7E7X7_9GAMM</name>
<evidence type="ECO:0000256" key="2">
    <source>
        <dbReference type="ARBA" id="ARBA00022475"/>
    </source>
</evidence>
<dbReference type="PANTHER" id="PTHR30572:SF4">
    <property type="entry name" value="ABC TRANSPORTER PERMEASE YTRF"/>
    <property type="match status" value="1"/>
</dbReference>
<keyword evidence="2" id="KW-1003">Cell membrane</keyword>
<dbReference type="EMBL" id="PPUZ01000048">
    <property type="protein sequence ID" value="RZM76725.1"/>
    <property type="molecule type" value="Genomic_DNA"/>
</dbReference>
<evidence type="ECO:0000313" key="11">
    <source>
        <dbReference type="Proteomes" id="UP000292345"/>
    </source>
</evidence>
<feature type="transmembrane region" description="Helical" evidence="7">
    <location>
        <begin position="738"/>
        <end position="757"/>
    </location>
</feature>